<dbReference type="Gene3D" id="1.10.510.10">
    <property type="entry name" value="Transferase(Phosphotransferase) domain 1"/>
    <property type="match status" value="1"/>
</dbReference>
<dbReference type="EC" id="2.7.11.1" evidence="1"/>
<dbReference type="PANTHER" id="PTHR38248:SF2">
    <property type="entry name" value="FUNK1 11"/>
    <property type="match status" value="1"/>
</dbReference>
<comment type="catalytic activity">
    <reaction evidence="3">
        <text>L-seryl-[protein] + ATP = O-phospho-L-seryl-[protein] + ADP + H(+)</text>
        <dbReference type="Rhea" id="RHEA:17989"/>
        <dbReference type="Rhea" id="RHEA-COMP:9863"/>
        <dbReference type="Rhea" id="RHEA-COMP:11604"/>
        <dbReference type="ChEBI" id="CHEBI:15378"/>
        <dbReference type="ChEBI" id="CHEBI:29999"/>
        <dbReference type="ChEBI" id="CHEBI:30616"/>
        <dbReference type="ChEBI" id="CHEBI:83421"/>
        <dbReference type="ChEBI" id="CHEBI:456216"/>
        <dbReference type="EC" id="2.7.11.1"/>
    </reaction>
</comment>
<dbReference type="Proteomes" id="UP000813427">
    <property type="component" value="Unassembled WGS sequence"/>
</dbReference>
<evidence type="ECO:0000256" key="4">
    <source>
        <dbReference type="SAM" id="SignalP"/>
    </source>
</evidence>
<feature type="chain" id="PRO_5035481284" description="non-specific serine/threonine protein kinase" evidence="4">
    <location>
        <begin position="24"/>
        <end position="476"/>
    </location>
</feature>
<feature type="signal peptide" evidence="4">
    <location>
        <begin position="1"/>
        <end position="23"/>
    </location>
</feature>
<organism evidence="6 7">
    <name type="scientific">Fusarium tricinctum</name>
    <dbReference type="NCBI Taxonomy" id="61284"/>
    <lineage>
        <taxon>Eukaryota</taxon>
        <taxon>Fungi</taxon>
        <taxon>Dikarya</taxon>
        <taxon>Ascomycota</taxon>
        <taxon>Pezizomycotina</taxon>
        <taxon>Sordariomycetes</taxon>
        <taxon>Hypocreomycetidae</taxon>
        <taxon>Hypocreales</taxon>
        <taxon>Nectriaceae</taxon>
        <taxon>Fusarium</taxon>
        <taxon>Fusarium tricinctum species complex</taxon>
    </lineage>
</organism>
<dbReference type="InterPro" id="IPR011009">
    <property type="entry name" value="Kinase-like_dom_sf"/>
</dbReference>
<accession>A0A8K0RJ17</accession>
<feature type="domain" description="Fungal-type protein kinase" evidence="5">
    <location>
        <begin position="62"/>
        <end position="239"/>
    </location>
</feature>
<evidence type="ECO:0000256" key="1">
    <source>
        <dbReference type="ARBA" id="ARBA00012513"/>
    </source>
</evidence>
<dbReference type="AlphaFoldDB" id="A0A8K0RJ17"/>
<dbReference type="SUPFAM" id="SSF56112">
    <property type="entry name" value="Protein kinase-like (PK-like)"/>
    <property type="match status" value="1"/>
</dbReference>
<dbReference type="Pfam" id="PF17667">
    <property type="entry name" value="Pkinase_fungal"/>
    <property type="match status" value="2"/>
</dbReference>
<dbReference type="PROSITE" id="PS00109">
    <property type="entry name" value="PROTEIN_KINASE_TYR"/>
    <property type="match status" value="1"/>
</dbReference>
<sequence length="476" mass="55810">MPYSLFLWLWFFLSLTNFMSVNGVEIQDVLLEFFTQRFAHGKAKRTARSRRLTHVVWDKDPEGLWSRAERVFRWQPARLFLYGYTIDREVTELWLFSRIGIYRSEPILPGQLTLKQLITYYRGMTDFQLGLNPLIRTEKSGHEWILVKGSGKLESCLSDSPREYKLCLDKDPITHPREIVGNRPTVYRARDDYGGEFAVKFSVNKAQISHEERLLRRVTERKIWGVAQLVDFQTIEAGEYTSSCVVTSPFARDLESYHSIEELMRCFRDVIKGHYFLYHDSKILHRDISVANIMITNNHKSNPDAPSGILIDLDRSLDLETEPKKPYGLQGTRAFMSIGISLSYKDPILHTYRHDLESVFYVFLYLAVCRNKKLLKTSRLKRWMDGKKDWAEVGNMKREDMSDNENFNAIIDEFEPLRFRRLEALARELRSILFYPEKDFFVGTKTEAEDVLKLYNGMIVAFARWADRLDVSGVVW</sequence>
<evidence type="ECO:0000313" key="7">
    <source>
        <dbReference type="Proteomes" id="UP000813427"/>
    </source>
</evidence>
<proteinExistence type="predicted"/>
<keyword evidence="6" id="KW-0808">Transferase</keyword>
<reference evidence="6" key="1">
    <citation type="journal article" date="2021" name="Nat. Commun.">
        <title>Genetic determinants of endophytism in the Arabidopsis root mycobiome.</title>
        <authorList>
            <person name="Mesny F."/>
            <person name="Miyauchi S."/>
            <person name="Thiergart T."/>
            <person name="Pickel B."/>
            <person name="Atanasova L."/>
            <person name="Karlsson M."/>
            <person name="Huettel B."/>
            <person name="Barry K.W."/>
            <person name="Haridas S."/>
            <person name="Chen C."/>
            <person name="Bauer D."/>
            <person name="Andreopoulos W."/>
            <person name="Pangilinan J."/>
            <person name="LaButti K."/>
            <person name="Riley R."/>
            <person name="Lipzen A."/>
            <person name="Clum A."/>
            <person name="Drula E."/>
            <person name="Henrissat B."/>
            <person name="Kohler A."/>
            <person name="Grigoriev I.V."/>
            <person name="Martin F.M."/>
            <person name="Hacquard S."/>
        </authorList>
    </citation>
    <scope>NUCLEOTIDE SEQUENCE</scope>
    <source>
        <strain evidence="6">MPI-SDFR-AT-0068</strain>
    </source>
</reference>
<feature type="domain" description="Fungal-type protein kinase" evidence="5">
    <location>
        <begin position="242"/>
        <end position="366"/>
    </location>
</feature>
<keyword evidence="7" id="KW-1185">Reference proteome</keyword>
<dbReference type="InterPro" id="IPR040976">
    <property type="entry name" value="Pkinase_fungal"/>
</dbReference>
<evidence type="ECO:0000259" key="5">
    <source>
        <dbReference type="Pfam" id="PF17667"/>
    </source>
</evidence>
<dbReference type="OrthoDB" id="5584477at2759"/>
<evidence type="ECO:0000256" key="3">
    <source>
        <dbReference type="ARBA" id="ARBA00048679"/>
    </source>
</evidence>
<gene>
    <name evidence="6" type="ORF">BKA59DRAFT_517865</name>
</gene>
<comment type="caution">
    <text evidence="6">The sequence shown here is derived from an EMBL/GenBank/DDBJ whole genome shotgun (WGS) entry which is preliminary data.</text>
</comment>
<dbReference type="InterPro" id="IPR008266">
    <property type="entry name" value="Tyr_kinase_AS"/>
</dbReference>
<keyword evidence="6" id="KW-0418">Kinase</keyword>
<keyword evidence="4" id="KW-0732">Signal</keyword>
<comment type="catalytic activity">
    <reaction evidence="2">
        <text>L-threonyl-[protein] + ATP = O-phospho-L-threonyl-[protein] + ADP + H(+)</text>
        <dbReference type="Rhea" id="RHEA:46608"/>
        <dbReference type="Rhea" id="RHEA-COMP:11060"/>
        <dbReference type="Rhea" id="RHEA-COMP:11605"/>
        <dbReference type="ChEBI" id="CHEBI:15378"/>
        <dbReference type="ChEBI" id="CHEBI:30013"/>
        <dbReference type="ChEBI" id="CHEBI:30616"/>
        <dbReference type="ChEBI" id="CHEBI:61977"/>
        <dbReference type="ChEBI" id="CHEBI:456216"/>
        <dbReference type="EC" id="2.7.11.1"/>
    </reaction>
</comment>
<dbReference type="GO" id="GO:0004674">
    <property type="term" value="F:protein serine/threonine kinase activity"/>
    <property type="evidence" value="ECO:0007669"/>
    <property type="project" value="UniProtKB-EC"/>
</dbReference>
<dbReference type="PANTHER" id="PTHR38248">
    <property type="entry name" value="FUNK1 6"/>
    <property type="match status" value="1"/>
</dbReference>
<protein>
    <recommendedName>
        <fullName evidence="1">non-specific serine/threonine protein kinase</fullName>
        <ecNumber evidence="1">2.7.11.1</ecNumber>
    </recommendedName>
</protein>
<name>A0A8K0RJ17_9HYPO</name>
<dbReference type="EMBL" id="JAGPXF010000008">
    <property type="protein sequence ID" value="KAH7233437.1"/>
    <property type="molecule type" value="Genomic_DNA"/>
</dbReference>
<evidence type="ECO:0000256" key="2">
    <source>
        <dbReference type="ARBA" id="ARBA00047899"/>
    </source>
</evidence>
<evidence type="ECO:0000313" key="6">
    <source>
        <dbReference type="EMBL" id="KAH7233437.1"/>
    </source>
</evidence>